<sequence length="45" mass="5155">MPKKFLRCVRKVKAKGGDVNPYAICRKSTGYRGTIHNIGLKKHKR</sequence>
<name>X0XMJ8_9ZZZZ</name>
<reference evidence="1" key="1">
    <citation type="journal article" date="2014" name="Front. Microbiol.">
        <title>High frequency of phylogenetically diverse reductive dehalogenase-homologous genes in deep subseafloor sedimentary metagenomes.</title>
        <authorList>
            <person name="Kawai M."/>
            <person name="Futagami T."/>
            <person name="Toyoda A."/>
            <person name="Takaki Y."/>
            <person name="Nishi S."/>
            <person name="Hori S."/>
            <person name="Arai W."/>
            <person name="Tsubouchi T."/>
            <person name="Morono Y."/>
            <person name="Uchiyama I."/>
            <person name="Ito T."/>
            <person name="Fujiyama A."/>
            <person name="Inagaki F."/>
            <person name="Takami H."/>
        </authorList>
    </citation>
    <scope>NUCLEOTIDE SEQUENCE</scope>
    <source>
        <strain evidence="1">Expedition CK06-06</strain>
    </source>
</reference>
<evidence type="ECO:0000313" key="1">
    <source>
        <dbReference type="EMBL" id="GAG44404.1"/>
    </source>
</evidence>
<accession>X0XMJ8</accession>
<dbReference type="EMBL" id="BARS01052653">
    <property type="protein sequence ID" value="GAG44404.1"/>
    <property type="molecule type" value="Genomic_DNA"/>
</dbReference>
<organism evidence="1">
    <name type="scientific">marine sediment metagenome</name>
    <dbReference type="NCBI Taxonomy" id="412755"/>
    <lineage>
        <taxon>unclassified sequences</taxon>
        <taxon>metagenomes</taxon>
        <taxon>ecological metagenomes</taxon>
    </lineage>
</organism>
<gene>
    <name evidence="1" type="ORF">S01H1_78258</name>
</gene>
<protein>
    <submittedName>
        <fullName evidence="1">Uncharacterized protein</fullName>
    </submittedName>
</protein>
<dbReference type="AlphaFoldDB" id="X0XMJ8"/>
<proteinExistence type="predicted"/>
<comment type="caution">
    <text evidence="1">The sequence shown here is derived from an EMBL/GenBank/DDBJ whole genome shotgun (WGS) entry which is preliminary data.</text>
</comment>